<accession>A0A2S6A9Q7</accession>
<organism evidence="1 2">
    <name type="scientific">Nocardia nova</name>
    <dbReference type="NCBI Taxonomy" id="37330"/>
    <lineage>
        <taxon>Bacteria</taxon>
        <taxon>Bacillati</taxon>
        <taxon>Actinomycetota</taxon>
        <taxon>Actinomycetes</taxon>
        <taxon>Mycobacteriales</taxon>
        <taxon>Nocardiaceae</taxon>
        <taxon>Nocardia</taxon>
    </lineage>
</organism>
<evidence type="ECO:0000313" key="2">
    <source>
        <dbReference type="Proteomes" id="UP000238356"/>
    </source>
</evidence>
<keyword evidence="2" id="KW-1185">Reference proteome</keyword>
<dbReference type="Proteomes" id="UP000238356">
    <property type="component" value="Unassembled WGS sequence"/>
</dbReference>
<dbReference type="GeneID" id="66720463"/>
<gene>
    <name evidence="1" type="ORF">C5F51_11270</name>
</gene>
<dbReference type="AlphaFoldDB" id="A0A2S6A9Q7"/>
<protein>
    <submittedName>
        <fullName evidence="1">Uncharacterized protein</fullName>
    </submittedName>
</protein>
<proteinExistence type="predicted"/>
<name>A0A2S6A9Q7_9NOCA</name>
<dbReference type="RefSeq" id="WP_063016667.1">
    <property type="nucleotide sequence ID" value="NZ_JADLQW010000007.1"/>
</dbReference>
<reference evidence="1 2" key="1">
    <citation type="submission" date="2018-02" db="EMBL/GenBank/DDBJ databases">
        <title>8 Nocardia nova and 1 Nocardia cyriacigeorgica strain used for evolution to TMP-SMX.</title>
        <authorList>
            <person name="Mehta H."/>
            <person name="Weng J."/>
            <person name="Shamoo Y."/>
        </authorList>
    </citation>
    <scope>NUCLEOTIDE SEQUENCE [LARGE SCALE GENOMIC DNA]</scope>
    <source>
        <strain evidence="1 2">BAA2227</strain>
    </source>
</reference>
<dbReference type="EMBL" id="PSZD01000005">
    <property type="protein sequence ID" value="PPJ30008.1"/>
    <property type="molecule type" value="Genomic_DNA"/>
</dbReference>
<sequence length="130" mass="14572">MRVARKHGWTAVWDDKCATAATTAATAVGSTEMLLVTDEQFDKYQAGIRAGRTERLPITQLRRPDGRYVLRTETGRRATDVELVFDRAELDAFHHGVRTHEFDLHRFTAPALDGAEYDTRASSLTARIPA</sequence>
<evidence type="ECO:0000313" key="1">
    <source>
        <dbReference type="EMBL" id="PPJ30008.1"/>
    </source>
</evidence>
<comment type="caution">
    <text evidence="1">The sequence shown here is derived from an EMBL/GenBank/DDBJ whole genome shotgun (WGS) entry which is preliminary data.</text>
</comment>